<keyword evidence="6" id="KW-0645">Protease</keyword>
<evidence type="ECO:0000256" key="4">
    <source>
        <dbReference type="ARBA" id="ARBA00019232"/>
    </source>
</evidence>
<dbReference type="InterPro" id="IPR000223">
    <property type="entry name" value="Pept_S26A_signal_pept_1"/>
</dbReference>
<dbReference type="NCBIfam" id="TIGR02227">
    <property type="entry name" value="sigpep_I_bact"/>
    <property type="match status" value="1"/>
</dbReference>
<comment type="caution">
    <text evidence="9">The sequence shown here is derived from an EMBL/GenBank/DDBJ whole genome shotgun (WGS) entry which is preliminary data.</text>
</comment>
<dbReference type="SUPFAM" id="SSF51306">
    <property type="entry name" value="LexA/Signal peptidase"/>
    <property type="match status" value="1"/>
</dbReference>
<evidence type="ECO:0000313" key="10">
    <source>
        <dbReference type="Proteomes" id="UP000620262"/>
    </source>
</evidence>
<dbReference type="InterPro" id="IPR019533">
    <property type="entry name" value="Peptidase_S26"/>
</dbReference>
<dbReference type="InterPro" id="IPR019757">
    <property type="entry name" value="Pept_S26A_signal_pept_1_Lys-AS"/>
</dbReference>
<dbReference type="InterPro" id="IPR036286">
    <property type="entry name" value="LexA/Signal_pep-like_sf"/>
</dbReference>
<comment type="subcellular location">
    <subcellularLocation>
        <location evidence="6">Membrane</location>
        <topology evidence="6">Single-pass type II membrane protein</topology>
    </subcellularLocation>
</comment>
<proteinExistence type="inferred from homology"/>
<dbReference type="Gene3D" id="2.10.109.10">
    <property type="entry name" value="Umud Fragment, subunit A"/>
    <property type="match status" value="1"/>
</dbReference>
<evidence type="ECO:0000256" key="1">
    <source>
        <dbReference type="ARBA" id="ARBA00000677"/>
    </source>
</evidence>
<evidence type="ECO:0000256" key="6">
    <source>
        <dbReference type="RuleBase" id="RU362042"/>
    </source>
</evidence>
<evidence type="ECO:0000259" key="8">
    <source>
        <dbReference type="Pfam" id="PF10502"/>
    </source>
</evidence>
<name>A0ABR9IRW2_RHIVS</name>
<evidence type="ECO:0000256" key="7">
    <source>
        <dbReference type="SAM" id="SignalP"/>
    </source>
</evidence>
<comment type="similarity">
    <text evidence="2 6">Belongs to the peptidase S26 family.</text>
</comment>
<dbReference type="PROSITE" id="PS00760">
    <property type="entry name" value="SPASE_I_2"/>
    <property type="match status" value="1"/>
</dbReference>
<organism evidence="9 10">
    <name type="scientific">Rhizobium viscosum</name>
    <name type="common">Arthrobacter viscosus</name>
    <dbReference type="NCBI Taxonomy" id="1673"/>
    <lineage>
        <taxon>Bacteria</taxon>
        <taxon>Pseudomonadati</taxon>
        <taxon>Pseudomonadota</taxon>
        <taxon>Alphaproteobacteria</taxon>
        <taxon>Hyphomicrobiales</taxon>
        <taxon>Rhizobiaceae</taxon>
        <taxon>Rhizobium/Agrobacterium group</taxon>
        <taxon>Rhizobium</taxon>
    </lineage>
</organism>
<keyword evidence="10" id="KW-1185">Reference proteome</keyword>
<feature type="domain" description="Peptidase S26" evidence="8">
    <location>
        <begin position="94"/>
        <end position="260"/>
    </location>
</feature>
<dbReference type="Pfam" id="PF10502">
    <property type="entry name" value="Peptidase_S26"/>
    <property type="match status" value="1"/>
</dbReference>
<accession>A0ABR9IRW2</accession>
<evidence type="ECO:0000313" key="9">
    <source>
        <dbReference type="EMBL" id="MBE1505919.1"/>
    </source>
</evidence>
<dbReference type="PANTHER" id="PTHR43390:SF1">
    <property type="entry name" value="CHLOROPLAST PROCESSING PEPTIDASE"/>
    <property type="match status" value="1"/>
</dbReference>
<dbReference type="CDD" id="cd06530">
    <property type="entry name" value="S26_SPase_I"/>
    <property type="match status" value="1"/>
</dbReference>
<feature type="chain" id="PRO_5045636646" description="Signal peptidase I" evidence="7">
    <location>
        <begin position="21"/>
        <end position="273"/>
    </location>
</feature>
<sequence>MRLNKAGRALVLATFVAASAGGEVCADDGREQDFANFLKLAYPLFLAKAGLWSIDPAKMQSLADAAAKGLAVVAPQNCDGDGFRRNLCGMHLWTMPATSMEPSIKEQELFVARPYAGAEPKRGDILVFNNRSALSGNAELYVKRLIGLPGDKVELRGGTIFVDGKAFATSSTDRTMMDIMGNESRILDEVMPEGRHYAIAMNDRPVKGQDDAGPFEVPVGHYFVLGDNRHNSVDSRFPDQLGENGFVPAKDISGQAVLILVSPDAERIGTTFE</sequence>
<evidence type="ECO:0000256" key="3">
    <source>
        <dbReference type="ARBA" id="ARBA00013208"/>
    </source>
</evidence>
<keyword evidence="7" id="KW-0732">Signal</keyword>
<evidence type="ECO:0000256" key="2">
    <source>
        <dbReference type="ARBA" id="ARBA00009370"/>
    </source>
</evidence>
<dbReference type="PRINTS" id="PR00727">
    <property type="entry name" value="LEADERPTASE"/>
</dbReference>
<keyword evidence="5 6" id="KW-0378">Hydrolase</keyword>
<dbReference type="PANTHER" id="PTHR43390">
    <property type="entry name" value="SIGNAL PEPTIDASE I"/>
    <property type="match status" value="1"/>
</dbReference>
<evidence type="ECO:0000256" key="5">
    <source>
        <dbReference type="ARBA" id="ARBA00022801"/>
    </source>
</evidence>
<dbReference type="Proteomes" id="UP000620262">
    <property type="component" value="Unassembled WGS sequence"/>
</dbReference>
<dbReference type="EMBL" id="JADBEC010000001">
    <property type="protein sequence ID" value="MBE1505919.1"/>
    <property type="molecule type" value="Genomic_DNA"/>
</dbReference>
<reference evidence="9 10" key="1">
    <citation type="submission" date="2020-10" db="EMBL/GenBank/DDBJ databases">
        <title>Sequencing the genomes of 1000 actinobacteria strains.</title>
        <authorList>
            <person name="Klenk H.-P."/>
        </authorList>
    </citation>
    <scope>NUCLEOTIDE SEQUENCE [LARGE SCALE GENOMIC DNA]</scope>
    <source>
        <strain evidence="9 10">DSM 7307</strain>
    </source>
</reference>
<dbReference type="RefSeq" id="WP_192729703.1">
    <property type="nucleotide sequence ID" value="NZ_BAAAVL010000005.1"/>
</dbReference>
<comment type="catalytic activity">
    <reaction evidence="1 6">
        <text>Cleavage of hydrophobic, N-terminal signal or leader sequences from secreted and periplasmic proteins.</text>
        <dbReference type="EC" id="3.4.21.89"/>
    </reaction>
</comment>
<feature type="signal peptide" evidence="7">
    <location>
        <begin position="1"/>
        <end position="20"/>
    </location>
</feature>
<dbReference type="EC" id="3.4.21.89" evidence="3 6"/>
<dbReference type="PROSITE" id="PS00761">
    <property type="entry name" value="SPASE_I_3"/>
    <property type="match status" value="1"/>
</dbReference>
<gene>
    <name evidence="9" type="ORF">H4W29_003100</name>
</gene>
<dbReference type="InterPro" id="IPR019758">
    <property type="entry name" value="Pept_S26A_signal_pept_1_CS"/>
</dbReference>
<protein>
    <recommendedName>
        <fullName evidence="4 6">Signal peptidase I</fullName>
        <ecNumber evidence="3 6">3.4.21.89</ecNumber>
    </recommendedName>
</protein>